<dbReference type="Proteomes" id="UP000295302">
    <property type="component" value="Unassembled WGS sequence"/>
</dbReference>
<protein>
    <submittedName>
        <fullName evidence="1">Uncharacterized protein</fullName>
    </submittedName>
</protein>
<proteinExistence type="predicted"/>
<name>A0A4R4Z8P1_9ACTN</name>
<dbReference type="AlphaFoldDB" id="A0A4R4Z8P1"/>
<sequence>MSQKRQTGPQTRRTFHENRIAREKNGVMRFWWAAWWAVAELKHLDRRDAAKAHEQGLTLANQLMSFASGLNAKHHAHLMSQRGGKSRASA</sequence>
<reference evidence="1 2" key="1">
    <citation type="submission" date="2019-03" db="EMBL/GenBank/DDBJ databases">
        <title>Draft genome sequences of novel Actinobacteria.</title>
        <authorList>
            <person name="Sahin N."/>
            <person name="Ay H."/>
            <person name="Saygin H."/>
        </authorList>
    </citation>
    <scope>NUCLEOTIDE SEQUENCE [LARGE SCALE GENOMIC DNA]</scope>
    <source>
        <strain evidence="1 2">CH32</strain>
    </source>
</reference>
<comment type="caution">
    <text evidence="1">The sequence shown here is derived from an EMBL/GenBank/DDBJ whole genome shotgun (WGS) entry which is preliminary data.</text>
</comment>
<evidence type="ECO:0000313" key="2">
    <source>
        <dbReference type="Proteomes" id="UP000295302"/>
    </source>
</evidence>
<keyword evidence="2" id="KW-1185">Reference proteome</keyword>
<dbReference type="RefSeq" id="WP_132609268.1">
    <property type="nucleotide sequence ID" value="NZ_SMKQ01000008.1"/>
</dbReference>
<gene>
    <name evidence="1" type="ORF">E1286_05360</name>
</gene>
<accession>A0A4R4Z8P1</accession>
<evidence type="ECO:0000313" key="1">
    <source>
        <dbReference type="EMBL" id="TDD54618.1"/>
    </source>
</evidence>
<organism evidence="1 2">
    <name type="scientific">Nonomuraea terrae</name>
    <dbReference type="NCBI Taxonomy" id="2530383"/>
    <lineage>
        <taxon>Bacteria</taxon>
        <taxon>Bacillati</taxon>
        <taxon>Actinomycetota</taxon>
        <taxon>Actinomycetes</taxon>
        <taxon>Streptosporangiales</taxon>
        <taxon>Streptosporangiaceae</taxon>
        <taxon>Nonomuraea</taxon>
    </lineage>
</organism>
<dbReference type="OrthoDB" id="9888276at2"/>
<dbReference type="EMBL" id="SMKQ01000008">
    <property type="protein sequence ID" value="TDD54618.1"/>
    <property type="molecule type" value="Genomic_DNA"/>
</dbReference>